<comment type="caution">
    <text evidence="1">The sequence shown here is derived from an EMBL/GenBank/DDBJ whole genome shotgun (WGS) entry which is preliminary data.</text>
</comment>
<proteinExistence type="predicted"/>
<gene>
    <name evidence="1" type="ORF">BUZ57_01635</name>
</gene>
<organism evidence="1 2">
    <name type="scientific">Staphylococcus hyicus</name>
    <dbReference type="NCBI Taxonomy" id="1284"/>
    <lineage>
        <taxon>Bacteria</taxon>
        <taxon>Bacillati</taxon>
        <taxon>Bacillota</taxon>
        <taxon>Bacilli</taxon>
        <taxon>Bacillales</taxon>
        <taxon>Staphylococcaceae</taxon>
        <taxon>Staphylococcus</taxon>
    </lineage>
</organism>
<sequence length="92" mass="10764">MNILLHLREERKHYNQEKINLVQQLSEFEMLLSLPGFGRLTTALFIGGFIIKFSKNKKLNAYVGIRIFQLGQSIIKILLIVEEIKKQESNYI</sequence>
<dbReference type="AlphaFoldDB" id="A0A418JLT2"/>
<reference evidence="1 2" key="1">
    <citation type="journal article" date="2016" name="Front. Microbiol.">
        <title>Comprehensive Phylogenetic Analysis of Bovine Non-aureus Staphylococci Species Based on Whole-Genome Sequencing.</title>
        <authorList>
            <person name="Naushad S."/>
            <person name="Barkema H.W."/>
            <person name="Luby C."/>
            <person name="Condas L.A."/>
            <person name="Nobrega D.B."/>
            <person name="Carson D.A."/>
            <person name="De Buck J."/>
        </authorList>
    </citation>
    <scope>NUCLEOTIDE SEQUENCE [LARGE SCALE GENOMIC DNA]</scope>
    <source>
        <strain evidence="1 2">SNUC 5959</strain>
    </source>
</reference>
<protein>
    <recommendedName>
        <fullName evidence="3">Transposase</fullName>
    </recommendedName>
</protein>
<evidence type="ECO:0008006" key="3">
    <source>
        <dbReference type="Google" id="ProtNLM"/>
    </source>
</evidence>
<accession>A0A418JLT2</accession>
<evidence type="ECO:0000313" key="2">
    <source>
        <dbReference type="Proteomes" id="UP000285625"/>
    </source>
</evidence>
<evidence type="ECO:0000313" key="1">
    <source>
        <dbReference type="EMBL" id="RIO47496.1"/>
    </source>
</evidence>
<dbReference type="Proteomes" id="UP000285625">
    <property type="component" value="Unassembled WGS sequence"/>
</dbReference>
<name>A0A418JLT2_STAHY</name>
<dbReference type="EMBL" id="QXVO01000003">
    <property type="protein sequence ID" value="RIO47496.1"/>
    <property type="molecule type" value="Genomic_DNA"/>
</dbReference>